<keyword evidence="1" id="KW-0472">Membrane</keyword>
<feature type="transmembrane region" description="Helical" evidence="1">
    <location>
        <begin position="42"/>
        <end position="63"/>
    </location>
</feature>
<sequence length="64" mass="7317">MYSHACSCIGRPTVLRTRAGRTYRGYVERVTPRGVYYRAKGLSVGFFPFFSIASIVLLSALFWY</sequence>
<keyword evidence="3" id="KW-1185">Reference proteome</keyword>
<dbReference type="OrthoDB" id="2991597at2"/>
<comment type="caution">
    <text evidence="2">The sequence shown here is derived from an EMBL/GenBank/DDBJ whole genome shotgun (WGS) entry which is preliminary data.</text>
</comment>
<dbReference type="Proteomes" id="UP000005707">
    <property type="component" value="Unassembled WGS sequence"/>
</dbReference>
<reference evidence="2 3" key="2">
    <citation type="journal article" date="2013" name="PLoS ONE">
        <title>INDIGO - INtegrated Data Warehouse of MIcrobial GenOmes with Examples from the Red Sea Extremophiles.</title>
        <authorList>
            <person name="Alam I."/>
            <person name="Antunes A."/>
            <person name="Kamau A.A."/>
            <person name="Ba Alawi W."/>
            <person name="Kalkatawi M."/>
            <person name="Stingl U."/>
            <person name="Bajic V.B."/>
        </authorList>
    </citation>
    <scope>NUCLEOTIDE SEQUENCE [LARGE SCALE GENOMIC DNA]</scope>
    <source>
        <strain evidence="2 3">SSD-17B</strain>
    </source>
</reference>
<proteinExistence type="predicted"/>
<dbReference type="InParanoid" id="U2EAI0"/>
<dbReference type="RefSeq" id="WP_008824542.1">
    <property type="nucleotide sequence ID" value="NZ_AFNU02000007.1"/>
</dbReference>
<protein>
    <submittedName>
        <fullName evidence="2">Uncharacterized protein</fullName>
    </submittedName>
</protein>
<name>U2EAI0_9MOLU</name>
<keyword evidence="1" id="KW-1133">Transmembrane helix</keyword>
<evidence type="ECO:0000313" key="2">
    <source>
        <dbReference type="EMBL" id="ERJ11836.1"/>
    </source>
</evidence>
<dbReference type="EMBL" id="AFNU02000007">
    <property type="protein sequence ID" value="ERJ11836.1"/>
    <property type="molecule type" value="Genomic_DNA"/>
</dbReference>
<evidence type="ECO:0000313" key="3">
    <source>
        <dbReference type="Proteomes" id="UP000005707"/>
    </source>
</evidence>
<gene>
    <name evidence="2" type="ORF">HLPCO_002075</name>
</gene>
<accession>U2EAI0</accession>
<keyword evidence="1" id="KW-0812">Transmembrane</keyword>
<evidence type="ECO:0000256" key="1">
    <source>
        <dbReference type="SAM" id="Phobius"/>
    </source>
</evidence>
<dbReference type="AlphaFoldDB" id="U2EAI0"/>
<reference evidence="2 3" key="1">
    <citation type="journal article" date="2011" name="J. Bacteriol.">
        <title>Genome sequence of Haloplasma contractile, an unusual contractile bacterium from a deep-sea anoxic brine lake.</title>
        <authorList>
            <person name="Antunes A."/>
            <person name="Alam I."/>
            <person name="El Dorry H."/>
            <person name="Siam R."/>
            <person name="Robertson A."/>
            <person name="Bajic V.B."/>
            <person name="Stingl U."/>
        </authorList>
    </citation>
    <scope>NUCLEOTIDE SEQUENCE [LARGE SCALE GENOMIC DNA]</scope>
    <source>
        <strain evidence="2 3">SSD-17B</strain>
    </source>
</reference>
<organism evidence="2 3">
    <name type="scientific">Haloplasma contractile SSD-17B</name>
    <dbReference type="NCBI Taxonomy" id="1033810"/>
    <lineage>
        <taxon>Bacteria</taxon>
        <taxon>Bacillati</taxon>
        <taxon>Mycoplasmatota</taxon>
        <taxon>Mollicutes</taxon>
        <taxon>Haloplasmatales</taxon>
        <taxon>Haloplasmataceae</taxon>
        <taxon>Haloplasma</taxon>
    </lineage>
</organism>